<accession>A0A6A5RE13</accession>
<name>A0A6A5RE13_9PLEO</name>
<reference evidence="2" key="1">
    <citation type="journal article" date="2020" name="Stud. Mycol.">
        <title>101 Dothideomycetes genomes: a test case for predicting lifestyles and emergence of pathogens.</title>
        <authorList>
            <person name="Haridas S."/>
            <person name="Albert R."/>
            <person name="Binder M."/>
            <person name="Bloem J."/>
            <person name="Labutti K."/>
            <person name="Salamov A."/>
            <person name="Andreopoulos B."/>
            <person name="Baker S."/>
            <person name="Barry K."/>
            <person name="Bills G."/>
            <person name="Bluhm B."/>
            <person name="Cannon C."/>
            <person name="Castanera R."/>
            <person name="Culley D."/>
            <person name="Daum C."/>
            <person name="Ezra D."/>
            <person name="Gonzalez J."/>
            <person name="Henrissat B."/>
            <person name="Kuo A."/>
            <person name="Liang C."/>
            <person name="Lipzen A."/>
            <person name="Lutzoni F."/>
            <person name="Magnuson J."/>
            <person name="Mondo S."/>
            <person name="Nolan M."/>
            <person name="Ohm R."/>
            <person name="Pangilinan J."/>
            <person name="Park H.-J."/>
            <person name="Ramirez L."/>
            <person name="Alfaro M."/>
            <person name="Sun H."/>
            <person name="Tritt A."/>
            <person name="Yoshinaga Y."/>
            <person name="Zwiers L.-H."/>
            <person name="Turgeon B."/>
            <person name="Goodwin S."/>
            <person name="Spatafora J."/>
            <person name="Crous P."/>
            <person name="Grigoriev I."/>
        </authorList>
    </citation>
    <scope>NUCLEOTIDE SEQUENCE</scope>
    <source>
        <strain evidence="2">CBS 183.55</strain>
    </source>
</reference>
<evidence type="ECO:0000256" key="1">
    <source>
        <dbReference type="SAM" id="MobiDB-lite"/>
    </source>
</evidence>
<sequence>MYDRPRRCWRYDELHASQALEAEPLVTLRQRPSLQEEQQRPVPRQAVEQSSPPLASGRRTER</sequence>
<protein>
    <submittedName>
        <fullName evidence="2">Uncharacterized protein</fullName>
    </submittedName>
</protein>
<organism evidence="2 3">
    <name type="scientific">Didymella exigua CBS 183.55</name>
    <dbReference type="NCBI Taxonomy" id="1150837"/>
    <lineage>
        <taxon>Eukaryota</taxon>
        <taxon>Fungi</taxon>
        <taxon>Dikarya</taxon>
        <taxon>Ascomycota</taxon>
        <taxon>Pezizomycotina</taxon>
        <taxon>Dothideomycetes</taxon>
        <taxon>Pleosporomycetidae</taxon>
        <taxon>Pleosporales</taxon>
        <taxon>Pleosporineae</taxon>
        <taxon>Didymellaceae</taxon>
        <taxon>Didymella</taxon>
    </lineage>
</organism>
<dbReference type="GeneID" id="54351701"/>
<dbReference type="EMBL" id="ML978999">
    <property type="protein sequence ID" value="KAF1923947.1"/>
    <property type="molecule type" value="Genomic_DNA"/>
</dbReference>
<dbReference type="RefSeq" id="XP_033444200.1">
    <property type="nucleotide sequence ID" value="XM_033594033.1"/>
</dbReference>
<proteinExistence type="predicted"/>
<evidence type="ECO:0000313" key="3">
    <source>
        <dbReference type="Proteomes" id="UP000800082"/>
    </source>
</evidence>
<keyword evidence="3" id="KW-1185">Reference proteome</keyword>
<dbReference type="Proteomes" id="UP000800082">
    <property type="component" value="Unassembled WGS sequence"/>
</dbReference>
<dbReference type="AlphaFoldDB" id="A0A6A5RE13"/>
<feature type="region of interest" description="Disordered" evidence="1">
    <location>
        <begin position="31"/>
        <end position="62"/>
    </location>
</feature>
<gene>
    <name evidence="2" type="ORF">M421DRAFT_425288</name>
</gene>
<evidence type="ECO:0000313" key="2">
    <source>
        <dbReference type="EMBL" id="KAF1923947.1"/>
    </source>
</evidence>